<comment type="caution">
    <text evidence="5">The sequence shown here is derived from an EMBL/GenBank/DDBJ whole genome shotgun (WGS) entry which is preliminary data.</text>
</comment>
<proteinExistence type="predicted"/>
<evidence type="ECO:0000256" key="1">
    <source>
        <dbReference type="ARBA" id="ARBA00022574"/>
    </source>
</evidence>
<sequence length="414" mass="42226">MGAAMCAPSGRQDANGGGTAAIGRQRAYGLAADERETLPVLPAVHSDIVNRLARGPSTGTWLSAAEDRTVVLYDAARHEQLEVWAGHAKGVNAVAPLHAPHGDADALAAVSASRDCTLKLWRRGVREAAATLEGHTLTVSAVCAPSVELVVSAGRDASVRSWDVRSGRQVGVARIARNLATFLAPCGPAEPALVVQGSEDLSVRLWDVRAMAVGSTIERTLQYFALCGAVSADGLYVLVGCNGFSGAGCELRLYDRRRSGALAVVRPHEHAVTACDFLPRAQTGGLVGASASKDGTVAVLDFLRAGVAGGEGEGGGGGLVHRLQLGSVSGQLTALVAVDGVQPPRPRHAATACAPAEPAGGALAAVMVGTPRGSVHTLALDPPTGSLRELCYTAPLPPLDDDDDPGAASPALPA</sequence>
<evidence type="ECO:0000313" key="5">
    <source>
        <dbReference type="EMBL" id="KAG8459049.1"/>
    </source>
</evidence>
<dbReference type="InterPro" id="IPR020472">
    <property type="entry name" value="WD40_PAC1"/>
</dbReference>
<evidence type="ECO:0000313" key="6">
    <source>
        <dbReference type="Proteomes" id="UP000751190"/>
    </source>
</evidence>
<dbReference type="PRINTS" id="PR00320">
    <property type="entry name" value="GPROTEINBRPT"/>
</dbReference>
<dbReference type="SMART" id="SM00320">
    <property type="entry name" value="WD40"/>
    <property type="match status" value="4"/>
</dbReference>
<dbReference type="SUPFAM" id="SSF50978">
    <property type="entry name" value="WD40 repeat-like"/>
    <property type="match status" value="1"/>
</dbReference>
<dbReference type="InterPro" id="IPR040066">
    <property type="entry name" value="WDR31"/>
</dbReference>
<dbReference type="AlphaFoldDB" id="A0A8J5XE71"/>
<keyword evidence="6" id="KW-1185">Reference proteome</keyword>
<evidence type="ECO:0000256" key="2">
    <source>
        <dbReference type="ARBA" id="ARBA00022737"/>
    </source>
</evidence>
<feature type="region of interest" description="Disordered" evidence="4">
    <location>
        <begin position="394"/>
        <end position="414"/>
    </location>
</feature>
<organism evidence="5 6">
    <name type="scientific">Diacronema lutheri</name>
    <name type="common">Unicellular marine alga</name>
    <name type="synonym">Monochrysis lutheri</name>
    <dbReference type="NCBI Taxonomy" id="2081491"/>
    <lineage>
        <taxon>Eukaryota</taxon>
        <taxon>Haptista</taxon>
        <taxon>Haptophyta</taxon>
        <taxon>Pavlovophyceae</taxon>
        <taxon>Pavlovales</taxon>
        <taxon>Pavlovaceae</taxon>
        <taxon>Diacronema</taxon>
    </lineage>
</organism>
<dbReference type="OrthoDB" id="6262491at2759"/>
<dbReference type="Pfam" id="PF00400">
    <property type="entry name" value="WD40"/>
    <property type="match status" value="3"/>
</dbReference>
<accession>A0A8J5XE71</accession>
<keyword evidence="1 3" id="KW-0853">WD repeat</keyword>
<dbReference type="InterPro" id="IPR015943">
    <property type="entry name" value="WD40/YVTN_repeat-like_dom_sf"/>
</dbReference>
<dbReference type="Gene3D" id="2.130.10.10">
    <property type="entry name" value="YVTN repeat-like/Quinoprotein amine dehydrogenase"/>
    <property type="match status" value="2"/>
</dbReference>
<keyword evidence="2" id="KW-0677">Repeat</keyword>
<dbReference type="Proteomes" id="UP000751190">
    <property type="component" value="Unassembled WGS sequence"/>
</dbReference>
<dbReference type="InterPro" id="IPR001680">
    <property type="entry name" value="WD40_rpt"/>
</dbReference>
<evidence type="ECO:0000256" key="4">
    <source>
        <dbReference type="SAM" id="MobiDB-lite"/>
    </source>
</evidence>
<dbReference type="EMBL" id="JAGTXO010000045">
    <property type="protein sequence ID" value="KAG8459049.1"/>
    <property type="molecule type" value="Genomic_DNA"/>
</dbReference>
<dbReference type="InterPro" id="IPR019775">
    <property type="entry name" value="WD40_repeat_CS"/>
</dbReference>
<reference evidence="5" key="1">
    <citation type="submission" date="2021-05" db="EMBL/GenBank/DDBJ databases">
        <title>The genome of the haptophyte Pavlova lutheri (Diacronema luteri, Pavlovales) - a model for lipid biosynthesis in eukaryotic algae.</title>
        <authorList>
            <person name="Hulatt C.J."/>
            <person name="Posewitz M.C."/>
        </authorList>
    </citation>
    <scope>NUCLEOTIDE SEQUENCE</scope>
    <source>
        <strain evidence="5">NIVA-4/92</strain>
    </source>
</reference>
<protein>
    <submittedName>
        <fullName evidence="5">Uncharacterized protein</fullName>
    </submittedName>
</protein>
<evidence type="ECO:0000256" key="3">
    <source>
        <dbReference type="PROSITE-ProRule" id="PRU00221"/>
    </source>
</evidence>
<dbReference type="InterPro" id="IPR036322">
    <property type="entry name" value="WD40_repeat_dom_sf"/>
</dbReference>
<dbReference type="PANTHER" id="PTHR19869">
    <property type="entry name" value="SPERMATID WD-REPEAT PROTEIN"/>
    <property type="match status" value="1"/>
</dbReference>
<name>A0A8J5XE71_DIALT</name>
<dbReference type="PROSITE" id="PS50082">
    <property type="entry name" value="WD_REPEATS_2"/>
    <property type="match status" value="1"/>
</dbReference>
<dbReference type="PANTHER" id="PTHR19869:SF1">
    <property type="entry name" value="WD REPEAT-CONTAINING PROTEIN 31"/>
    <property type="match status" value="1"/>
</dbReference>
<feature type="repeat" description="WD" evidence="3">
    <location>
        <begin position="132"/>
        <end position="172"/>
    </location>
</feature>
<dbReference type="PROSITE" id="PS00678">
    <property type="entry name" value="WD_REPEATS_1"/>
    <property type="match status" value="1"/>
</dbReference>
<gene>
    <name evidence="5" type="ORF">KFE25_006594</name>
</gene>